<evidence type="ECO:0000313" key="2">
    <source>
        <dbReference type="Proteomes" id="UP001281147"/>
    </source>
</evidence>
<proteinExistence type="predicted"/>
<accession>A0ACC3NJV6</accession>
<protein>
    <submittedName>
        <fullName evidence="1">Uncharacterized protein</fullName>
    </submittedName>
</protein>
<name>A0ACC3NJV6_9PEZI</name>
<sequence length="284" mass="32000">MASSKAVQSFRNAAKDYLFNDRFSDFTIVCEDQEFKVHRCFICAQSKWFERCCSGIFEEGKTNRVHLREEHASVIANMISFMYTFDYNDSTSSDTFKSTSTEHTLPKGSSSSKHLTSPAPSNALQMNAWVYATAEKYEILDLKALALEKFKQHADVTNADDMLGAAWAVYKHISLLETDRQLHDTVRDMWLLGGKELIANIGPEALEDCFASIPKLMGELLTMLIGAFGGGAKTVRQFCKTCNYYELFTTSDVVSKEFVCSKCPSKEARESVRLTGQVAVKKFW</sequence>
<evidence type="ECO:0000313" key="1">
    <source>
        <dbReference type="EMBL" id="KAK3718337.1"/>
    </source>
</evidence>
<organism evidence="1 2">
    <name type="scientific">Vermiconidia calcicola</name>
    <dbReference type="NCBI Taxonomy" id="1690605"/>
    <lineage>
        <taxon>Eukaryota</taxon>
        <taxon>Fungi</taxon>
        <taxon>Dikarya</taxon>
        <taxon>Ascomycota</taxon>
        <taxon>Pezizomycotina</taxon>
        <taxon>Dothideomycetes</taxon>
        <taxon>Dothideomycetidae</taxon>
        <taxon>Mycosphaerellales</taxon>
        <taxon>Extremaceae</taxon>
        <taxon>Vermiconidia</taxon>
    </lineage>
</organism>
<dbReference type="Proteomes" id="UP001281147">
    <property type="component" value="Unassembled WGS sequence"/>
</dbReference>
<comment type="caution">
    <text evidence="1">The sequence shown here is derived from an EMBL/GenBank/DDBJ whole genome shotgun (WGS) entry which is preliminary data.</text>
</comment>
<dbReference type="EMBL" id="JAUTXU010000032">
    <property type="protein sequence ID" value="KAK3718337.1"/>
    <property type="molecule type" value="Genomic_DNA"/>
</dbReference>
<keyword evidence="2" id="KW-1185">Reference proteome</keyword>
<gene>
    <name evidence="1" type="ORF">LTR37_005150</name>
</gene>
<reference evidence="1" key="1">
    <citation type="submission" date="2023-07" db="EMBL/GenBank/DDBJ databases">
        <title>Black Yeasts Isolated from many extreme environments.</title>
        <authorList>
            <person name="Coleine C."/>
            <person name="Stajich J.E."/>
            <person name="Selbmann L."/>
        </authorList>
    </citation>
    <scope>NUCLEOTIDE SEQUENCE</scope>
    <source>
        <strain evidence="1">CCFEE 5714</strain>
    </source>
</reference>